<dbReference type="Gene3D" id="3.40.50.10540">
    <property type="entry name" value="Crotonobetainyl-coa:carnitine coa-transferase, domain 1"/>
    <property type="match status" value="1"/>
</dbReference>
<dbReference type="AlphaFoldDB" id="A0A3S5Y4X6"/>
<proteinExistence type="predicted"/>
<name>A0A3S5Y4X6_RHOH1</name>
<dbReference type="InterPro" id="IPR050509">
    <property type="entry name" value="CoA-transferase_III"/>
</dbReference>
<dbReference type="PANTHER" id="PTHR48228">
    <property type="entry name" value="SUCCINYL-COA--D-CITRAMALATE COA-TRANSFERASE"/>
    <property type="match status" value="1"/>
</dbReference>
<gene>
    <name evidence="1" type="ordered locus">REQ_15550</name>
</gene>
<dbReference type="Pfam" id="PF02515">
    <property type="entry name" value="CoA_transf_3"/>
    <property type="match status" value="1"/>
</dbReference>
<dbReference type="PANTHER" id="PTHR48228:SF7">
    <property type="entry name" value="FATTY ACYL-COA TRANSFERASE RV3272-RELATED"/>
    <property type="match status" value="1"/>
</dbReference>
<dbReference type="SUPFAM" id="SSF89796">
    <property type="entry name" value="CoA-transferase family III (CaiB/BaiF)"/>
    <property type="match status" value="2"/>
</dbReference>
<accession>A0A3S5Y4X6</accession>
<sequence>MVTPLAASRQVDRTRDWAESGLVALTGPADGPPVVPPGRAASYARELSSWIGAATADTAHPVRVDGGRLLSERAAYTGGVRGGNISVGRRCRLLPTADGWAAVSCARPDDAALLGALVGHDVGGDPWPAVEMWLREHSGSELADGAEMLGIAAAPVVRRASAPTAPAEARPRSVEGLLVVDFSALWAGPLCSHLLGAAGARVIKVETPNRPDGARFGDRGFYDLLHSGHESVVLDPDTEFGRRALALLVDAADIVVEASRPRALERFGLDATAACAAGTTWVSITARGRDSPTVGFGDDVAASSGLVAAGAAGAPMFVGDAIADPLTGLTAAVRAMSEPPGGGPGHLWEVAMSEVVASTLVDVAEPQPRVRRRGDRWVVDGASGEVDIAEPRRRAGAFAPAPAAGRDTERVLRELEKRA</sequence>
<dbReference type="InterPro" id="IPR003673">
    <property type="entry name" value="CoA-Trfase_fam_III"/>
</dbReference>
<protein>
    <submittedName>
        <fullName evidence="1">CoA-transferase</fullName>
    </submittedName>
</protein>
<dbReference type="KEGG" id="req:REQ_15550"/>
<organism evidence="1">
    <name type="scientific">Rhodococcus hoagii (strain 103S)</name>
    <name type="common">Rhodococcus equi</name>
    <dbReference type="NCBI Taxonomy" id="685727"/>
    <lineage>
        <taxon>Bacteria</taxon>
        <taxon>Bacillati</taxon>
        <taxon>Actinomycetota</taxon>
        <taxon>Actinomycetes</taxon>
        <taxon>Mycobacteriales</taxon>
        <taxon>Nocardiaceae</taxon>
        <taxon>Prescottella</taxon>
    </lineage>
</organism>
<evidence type="ECO:0000313" key="1">
    <source>
        <dbReference type="EMBL" id="CBH47632.1"/>
    </source>
</evidence>
<dbReference type="GO" id="GO:0003824">
    <property type="term" value="F:catalytic activity"/>
    <property type="evidence" value="ECO:0007669"/>
    <property type="project" value="InterPro"/>
</dbReference>
<dbReference type="Proteomes" id="UP001154400">
    <property type="component" value="Chromosome"/>
</dbReference>
<dbReference type="InterPro" id="IPR023606">
    <property type="entry name" value="CoA-Trfase_III_dom_1_sf"/>
</dbReference>
<dbReference type="RefSeq" id="WP_013415475.1">
    <property type="nucleotide sequence ID" value="NC_014659.1"/>
</dbReference>
<reference evidence="1" key="1">
    <citation type="journal article" date="2010" name="PLoS Genet.">
        <title>The genome of a pathogenic rhodococcus: cooptive virulence underpinned by key gene acquisitions.</title>
        <authorList>
            <person name="Letek M."/>
            <person name="Gonzalez P."/>
            <person name="Macarthur I."/>
            <person name="Rodriguez H."/>
            <person name="Freeman T.C."/>
            <person name="Valero-Rello A."/>
            <person name="Blanco M."/>
            <person name="Buckley T."/>
            <person name="Cherevach I."/>
            <person name="Fahey R."/>
            <person name="Hapeshi A."/>
            <person name="Holdstock J."/>
            <person name="Leadon D."/>
            <person name="Navas J."/>
            <person name="Ocampo A."/>
            <person name="Quail M.A."/>
            <person name="Sanders M."/>
            <person name="Scortti M.M."/>
            <person name="Prescott J.F."/>
            <person name="Fogarty U."/>
            <person name="Meijer W.G."/>
            <person name="Parkhill J."/>
            <person name="Bentley S.D."/>
            <person name="Vazquez-Boland J.A."/>
        </authorList>
    </citation>
    <scope>NUCLEOTIDE SEQUENCE [LARGE SCALE GENOMIC DNA]</scope>
    <source>
        <strain evidence="1 2">103S</strain>
    </source>
</reference>
<dbReference type="EMBL" id="FN563149">
    <property type="protein sequence ID" value="CBH47632.1"/>
    <property type="molecule type" value="Genomic_DNA"/>
</dbReference>
<evidence type="ECO:0000313" key="2">
    <source>
        <dbReference type="Proteomes" id="UP000006892"/>
    </source>
</evidence>